<comment type="caution">
    <text evidence="1">The sequence shown here is derived from an EMBL/GenBank/DDBJ whole genome shotgun (WGS) entry which is preliminary data.</text>
</comment>
<name>A0A8H7QLK5_9FUNG</name>
<organism evidence="1 2">
    <name type="scientific">Mucor plumbeus</name>
    <dbReference type="NCBI Taxonomy" id="97098"/>
    <lineage>
        <taxon>Eukaryota</taxon>
        <taxon>Fungi</taxon>
        <taxon>Fungi incertae sedis</taxon>
        <taxon>Mucoromycota</taxon>
        <taxon>Mucoromycotina</taxon>
        <taxon>Mucoromycetes</taxon>
        <taxon>Mucorales</taxon>
        <taxon>Mucorineae</taxon>
        <taxon>Mucoraceae</taxon>
        <taxon>Mucor</taxon>
    </lineage>
</organism>
<dbReference type="AlphaFoldDB" id="A0A8H7QLK5"/>
<dbReference type="EMBL" id="JAEPRC010000567">
    <property type="protein sequence ID" value="KAG2194741.1"/>
    <property type="molecule type" value="Genomic_DNA"/>
</dbReference>
<reference evidence="1" key="1">
    <citation type="submission" date="2020-12" db="EMBL/GenBank/DDBJ databases">
        <title>Metabolic potential, ecology and presence of endohyphal bacteria is reflected in genomic diversity of Mucoromycotina.</title>
        <authorList>
            <person name="Muszewska A."/>
            <person name="Okrasinska A."/>
            <person name="Steczkiewicz K."/>
            <person name="Drgas O."/>
            <person name="Orlowska M."/>
            <person name="Perlinska-Lenart U."/>
            <person name="Aleksandrzak-Piekarczyk T."/>
            <person name="Szatraj K."/>
            <person name="Zielenkiewicz U."/>
            <person name="Pilsyk S."/>
            <person name="Malc E."/>
            <person name="Mieczkowski P."/>
            <person name="Kruszewska J.S."/>
            <person name="Biernat P."/>
            <person name="Pawlowska J."/>
        </authorList>
    </citation>
    <scope>NUCLEOTIDE SEQUENCE</scope>
    <source>
        <strain evidence="1">CBS 226.32</strain>
    </source>
</reference>
<dbReference type="OrthoDB" id="2215566at2759"/>
<sequence length="217" mass="24387">MTLSVTIAIGYLTIPFVIKSSTQALTAEEEEENELGNPQWAFGNAISVSCFVQSPPNIYPTLEKHVLQLAASSYRFEEETLILLSQAFKQNKASTGKATHGLINISSDLLGILSCTDQSTVFTLQIVQYDSTPQEDQETKSYITPDINTVPDIEQCAKPVEMMELCQMWPSSQPQLIRLASQVYKMASLYGYWDYWRVFEGICERHQISANQLVNSK</sequence>
<protein>
    <submittedName>
        <fullName evidence="1">Uncharacterized protein</fullName>
    </submittedName>
</protein>
<proteinExistence type="predicted"/>
<keyword evidence="2" id="KW-1185">Reference proteome</keyword>
<evidence type="ECO:0000313" key="2">
    <source>
        <dbReference type="Proteomes" id="UP000650833"/>
    </source>
</evidence>
<gene>
    <name evidence="1" type="ORF">INT46_004133</name>
</gene>
<evidence type="ECO:0000313" key="1">
    <source>
        <dbReference type="EMBL" id="KAG2194741.1"/>
    </source>
</evidence>
<dbReference type="Proteomes" id="UP000650833">
    <property type="component" value="Unassembled WGS sequence"/>
</dbReference>
<accession>A0A8H7QLK5</accession>